<name>A0ABN8QWD2_9CNID</name>
<comment type="caution">
    <text evidence="1">The sequence shown here is derived from an EMBL/GenBank/DDBJ whole genome shotgun (WGS) entry which is preliminary data.</text>
</comment>
<reference evidence="1 2" key="1">
    <citation type="submission" date="2022-05" db="EMBL/GenBank/DDBJ databases">
        <authorList>
            <consortium name="Genoscope - CEA"/>
            <person name="William W."/>
        </authorList>
    </citation>
    <scope>NUCLEOTIDE SEQUENCE [LARGE SCALE GENOMIC DNA]</scope>
</reference>
<sequence>EYGYNPCRSFSKGGPCTGDNVAVCRWYKDGVSPGDYNVIGCQSNFVCGTDTKSNKPQLEYTAIKSERKFD</sequence>
<proteinExistence type="predicted"/>
<keyword evidence="2" id="KW-1185">Reference proteome</keyword>
<evidence type="ECO:0000313" key="2">
    <source>
        <dbReference type="Proteomes" id="UP001159405"/>
    </source>
</evidence>
<feature type="non-terminal residue" evidence="1">
    <location>
        <position position="1"/>
    </location>
</feature>
<evidence type="ECO:0000313" key="1">
    <source>
        <dbReference type="EMBL" id="CAH3171317.1"/>
    </source>
</evidence>
<organism evidence="1 2">
    <name type="scientific">Porites lobata</name>
    <dbReference type="NCBI Taxonomy" id="104759"/>
    <lineage>
        <taxon>Eukaryota</taxon>
        <taxon>Metazoa</taxon>
        <taxon>Cnidaria</taxon>
        <taxon>Anthozoa</taxon>
        <taxon>Hexacorallia</taxon>
        <taxon>Scleractinia</taxon>
        <taxon>Fungiina</taxon>
        <taxon>Poritidae</taxon>
        <taxon>Porites</taxon>
    </lineage>
</organism>
<accession>A0ABN8QWD2</accession>
<dbReference type="EMBL" id="CALNXK010000163">
    <property type="protein sequence ID" value="CAH3171317.1"/>
    <property type="molecule type" value="Genomic_DNA"/>
</dbReference>
<protein>
    <submittedName>
        <fullName evidence="1">Uncharacterized protein</fullName>
    </submittedName>
</protein>
<dbReference type="Proteomes" id="UP001159405">
    <property type="component" value="Unassembled WGS sequence"/>
</dbReference>
<gene>
    <name evidence="1" type="ORF">PLOB_00011779</name>
</gene>